<dbReference type="Pfam" id="PF13579">
    <property type="entry name" value="Glyco_trans_4_4"/>
    <property type="match status" value="1"/>
</dbReference>
<evidence type="ECO:0000259" key="3">
    <source>
        <dbReference type="Pfam" id="PF00534"/>
    </source>
</evidence>
<organism evidence="5 6">
    <name type="scientific">Roseimaritima ulvae</name>
    <dbReference type="NCBI Taxonomy" id="980254"/>
    <lineage>
        <taxon>Bacteria</taxon>
        <taxon>Pseudomonadati</taxon>
        <taxon>Planctomycetota</taxon>
        <taxon>Planctomycetia</taxon>
        <taxon>Pirellulales</taxon>
        <taxon>Pirellulaceae</taxon>
        <taxon>Roseimaritima</taxon>
    </lineage>
</organism>
<evidence type="ECO:0000256" key="1">
    <source>
        <dbReference type="ARBA" id="ARBA00022676"/>
    </source>
</evidence>
<dbReference type="EC" id="2.4.1.292" evidence="5"/>
<keyword evidence="6" id="KW-1185">Reference proteome</keyword>
<dbReference type="EMBL" id="CP042914">
    <property type="protein sequence ID" value="QEG42113.1"/>
    <property type="molecule type" value="Genomic_DNA"/>
</dbReference>
<dbReference type="SUPFAM" id="SSF53756">
    <property type="entry name" value="UDP-Glycosyltransferase/glycogen phosphorylase"/>
    <property type="match status" value="1"/>
</dbReference>
<keyword evidence="1 5" id="KW-0328">Glycosyltransferase</keyword>
<dbReference type="Proteomes" id="UP000325286">
    <property type="component" value="Chromosome"/>
</dbReference>
<dbReference type="PANTHER" id="PTHR12526:SF510">
    <property type="entry name" value="D-INOSITOL 3-PHOSPHATE GLYCOSYLTRANSFERASE"/>
    <property type="match status" value="1"/>
</dbReference>
<dbReference type="GO" id="GO:0016757">
    <property type="term" value="F:glycosyltransferase activity"/>
    <property type="evidence" value="ECO:0007669"/>
    <property type="project" value="UniProtKB-KW"/>
</dbReference>
<name>A0A5B9R6X3_9BACT</name>
<dbReference type="Gene3D" id="3.40.50.2000">
    <property type="entry name" value="Glycogen Phosphorylase B"/>
    <property type="match status" value="2"/>
</dbReference>
<evidence type="ECO:0000259" key="4">
    <source>
        <dbReference type="Pfam" id="PF13579"/>
    </source>
</evidence>
<feature type="domain" description="Glycosyltransferase subfamily 4-like N-terminal" evidence="4">
    <location>
        <begin position="4"/>
        <end position="150"/>
    </location>
</feature>
<accession>A0A5B9R6X3</accession>
<dbReference type="KEGG" id="rul:UC8_41450"/>
<evidence type="ECO:0000313" key="6">
    <source>
        <dbReference type="Proteomes" id="UP000325286"/>
    </source>
</evidence>
<dbReference type="InterPro" id="IPR001296">
    <property type="entry name" value="Glyco_trans_1"/>
</dbReference>
<dbReference type="PANTHER" id="PTHR12526">
    <property type="entry name" value="GLYCOSYLTRANSFERASE"/>
    <property type="match status" value="1"/>
</dbReference>
<gene>
    <name evidence="5" type="primary">pglH_2</name>
    <name evidence="5" type="ORF">UC8_41450</name>
</gene>
<feature type="domain" description="Glycosyl transferase family 1" evidence="3">
    <location>
        <begin position="173"/>
        <end position="323"/>
    </location>
</feature>
<dbReference type="Pfam" id="PF00534">
    <property type="entry name" value="Glycos_transf_1"/>
    <property type="match status" value="1"/>
</dbReference>
<dbReference type="AlphaFoldDB" id="A0A5B9R6X3"/>
<keyword evidence="2 5" id="KW-0808">Transferase</keyword>
<evidence type="ECO:0000256" key="2">
    <source>
        <dbReference type="ARBA" id="ARBA00022679"/>
    </source>
</evidence>
<proteinExistence type="predicted"/>
<reference evidence="5 6" key="1">
    <citation type="submission" date="2019-08" db="EMBL/GenBank/DDBJ databases">
        <title>Deep-cultivation of Planctomycetes and their phenomic and genomic characterization uncovers novel biology.</title>
        <authorList>
            <person name="Wiegand S."/>
            <person name="Jogler M."/>
            <person name="Boedeker C."/>
            <person name="Pinto D."/>
            <person name="Vollmers J."/>
            <person name="Rivas-Marin E."/>
            <person name="Kohn T."/>
            <person name="Peeters S.H."/>
            <person name="Heuer A."/>
            <person name="Rast P."/>
            <person name="Oberbeckmann S."/>
            <person name="Bunk B."/>
            <person name="Jeske O."/>
            <person name="Meyerdierks A."/>
            <person name="Storesund J.E."/>
            <person name="Kallscheuer N."/>
            <person name="Luecker S."/>
            <person name="Lage O.M."/>
            <person name="Pohl T."/>
            <person name="Merkel B.J."/>
            <person name="Hornburger P."/>
            <person name="Mueller R.-W."/>
            <person name="Bruemmer F."/>
            <person name="Labrenz M."/>
            <person name="Spormann A.M."/>
            <person name="Op den Camp H."/>
            <person name="Overmann J."/>
            <person name="Amann R."/>
            <person name="Jetten M.S.M."/>
            <person name="Mascher T."/>
            <person name="Medema M.H."/>
            <person name="Devos D.P."/>
            <person name="Kaster A.-K."/>
            <person name="Ovreas L."/>
            <person name="Rohde M."/>
            <person name="Galperin M.Y."/>
            <person name="Jogler C."/>
        </authorList>
    </citation>
    <scope>NUCLEOTIDE SEQUENCE [LARGE SCALE GENOMIC DNA]</scope>
    <source>
        <strain evidence="5 6">UC8</strain>
    </source>
</reference>
<protein>
    <submittedName>
        <fullName evidence="5">GalNAc-alpha-(1-&gt;4)-GalNAc-alpha-(1-&gt;3)-diNAcBac-PP-undecaprenol alpha-1,4-N-acetyl-D-galactosaminyltransferase</fullName>
        <ecNumber evidence="5">2.4.1.292</ecNumber>
    </submittedName>
</protein>
<dbReference type="InterPro" id="IPR028098">
    <property type="entry name" value="Glyco_trans_4-like_N"/>
</dbReference>
<evidence type="ECO:0000313" key="5">
    <source>
        <dbReference type="EMBL" id="QEG42113.1"/>
    </source>
</evidence>
<sequence>MAGLTGRLAARGHQVRLVTLDDGRHDRHSVAPAVERVCLDVMADSSGKWAAIRNNRARLASLRAAIGAYSPQVILSFCDSTNVLTLLAAAGLGIPVVVSERSDPAQHPMSPLWSRLRRWTYRRAARLVALSDTSARTMAAWNRRPVAVIPSAVEVPEPNDGDAAAGRERASHPGKTILGVGRLADEKGFDRLIDAFVQLADEFPDWRLAIAGEGPQRSRLEAQIAASDCAQRIELLGWQRPITPLYRTADLFVLPSRYEGFPSALLEAMACGVASLGIDCESGPREIIRDGVDGMLTSPAALATDMRRLMQDDTRRQQLGRRAVEVVERFGWDAMVERYLQVLREAV</sequence>